<keyword evidence="4" id="KW-1185">Reference proteome</keyword>
<evidence type="ECO:0000259" key="2">
    <source>
        <dbReference type="PROSITE" id="PS50191"/>
    </source>
</evidence>
<sequence length="316" mass="36619">MQVYGEATAHSLVMMNGHVPKSQPALPSAVCLPREVSEYVPAAGEIKQGSGLEGLRHIFGDLPLDDFEKQVVEEFREFFNEWEEWEGDESPAGKVRLEGTVFDDDNFLLRFLQGNGWDLCKTARDVMHHLEWRRTALPVPLSHVQHLMHSGIIYLHGRDRCRRPIIVIRAKQLGQVTQDAALKLAFYWLEYAVHNLMVKNRVEQWRVIIDLHEVGYTDLPVTTLKTVASHLQRNYRQRLSGMYIIYTPWVFWGIWQMVSYLLQETTRRKIKILAESFADELLKDIHPCQLEERYGGVCPNIVDYDKPILPPPPFSQ</sequence>
<dbReference type="CDD" id="cd00170">
    <property type="entry name" value="SEC14"/>
    <property type="match status" value="1"/>
</dbReference>
<evidence type="ECO:0000313" key="4">
    <source>
        <dbReference type="Proteomes" id="UP000041254"/>
    </source>
</evidence>
<dbReference type="PROSITE" id="PS50191">
    <property type="entry name" value="CRAL_TRIO"/>
    <property type="match status" value="1"/>
</dbReference>
<dbReference type="AlphaFoldDB" id="A0A0G4EC87"/>
<keyword evidence="1" id="KW-0472">Membrane</keyword>
<gene>
    <name evidence="3" type="ORF">Vbra_7077</name>
</gene>
<dbReference type="Proteomes" id="UP000041254">
    <property type="component" value="Unassembled WGS sequence"/>
</dbReference>
<proteinExistence type="predicted"/>
<dbReference type="InterPro" id="IPR036865">
    <property type="entry name" value="CRAL-TRIO_dom_sf"/>
</dbReference>
<evidence type="ECO:0000313" key="3">
    <source>
        <dbReference type="EMBL" id="CEL93319.1"/>
    </source>
</evidence>
<dbReference type="Pfam" id="PF00650">
    <property type="entry name" value="CRAL_TRIO"/>
    <property type="match status" value="1"/>
</dbReference>
<dbReference type="PhylomeDB" id="A0A0G4EC87"/>
<dbReference type="SUPFAM" id="SSF46938">
    <property type="entry name" value="CRAL/TRIO N-terminal domain"/>
    <property type="match status" value="1"/>
</dbReference>
<organism evidence="3 4">
    <name type="scientific">Vitrella brassicaformis (strain CCMP3155)</name>
    <dbReference type="NCBI Taxonomy" id="1169540"/>
    <lineage>
        <taxon>Eukaryota</taxon>
        <taxon>Sar</taxon>
        <taxon>Alveolata</taxon>
        <taxon>Colpodellida</taxon>
        <taxon>Vitrellaceae</taxon>
        <taxon>Vitrella</taxon>
    </lineage>
</organism>
<name>A0A0G4EC87_VITBC</name>
<dbReference type="OrthoDB" id="75724at2759"/>
<dbReference type="InterPro" id="IPR001251">
    <property type="entry name" value="CRAL-TRIO_dom"/>
</dbReference>
<dbReference type="EMBL" id="CDMY01000153">
    <property type="protein sequence ID" value="CEL93319.1"/>
    <property type="molecule type" value="Genomic_DNA"/>
</dbReference>
<keyword evidence="1" id="KW-0812">Transmembrane</keyword>
<dbReference type="InterPro" id="IPR036273">
    <property type="entry name" value="CRAL/TRIO_N_dom_sf"/>
</dbReference>
<dbReference type="PANTHER" id="PTHR46818">
    <property type="entry name" value="DOMAIN-CONTAINING PROTEIN, PUTATIVE-RELATED"/>
    <property type="match status" value="1"/>
</dbReference>
<reference evidence="3 4" key="1">
    <citation type="submission" date="2014-11" db="EMBL/GenBank/DDBJ databases">
        <authorList>
            <person name="Zhu J."/>
            <person name="Qi W."/>
            <person name="Song R."/>
        </authorList>
    </citation>
    <scope>NUCLEOTIDE SEQUENCE [LARGE SCALE GENOMIC DNA]</scope>
</reference>
<protein>
    <recommendedName>
        <fullName evidence="2">CRAL-TRIO domain-containing protein</fullName>
    </recommendedName>
</protein>
<evidence type="ECO:0000256" key="1">
    <source>
        <dbReference type="SAM" id="Phobius"/>
    </source>
</evidence>
<feature type="domain" description="CRAL-TRIO" evidence="2">
    <location>
        <begin position="143"/>
        <end position="302"/>
    </location>
</feature>
<feature type="transmembrane region" description="Helical" evidence="1">
    <location>
        <begin position="243"/>
        <end position="262"/>
    </location>
</feature>
<dbReference type="SMART" id="SM00516">
    <property type="entry name" value="SEC14"/>
    <property type="match status" value="1"/>
</dbReference>
<dbReference type="VEuPathDB" id="CryptoDB:Vbra_7077"/>
<dbReference type="OMA" id="HEYDDPI"/>
<keyword evidence="1" id="KW-1133">Transmembrane helix</keyword>
<dbReference type="SUPFAM" id="SSF52087">
    <property type="entry name" value="CRAL/TRIO domain"/>
    <property type="match status" value="1"/>
</dbReference>
<dbReference type="InParanoid" id="A0A0G4EC87"/>
<accession>A0A0G4EC87</accession>
<dbReference type="Gene3D" id="3.40.525.10">
    <property type="entry name" value="CRAL-TRIO lipid binding domain"/>
    <property type="match status" value="1"/>
</dbReference>
<dbReference type="PANTHER" id="PTHR46818:SF1">
    <property type="entry name" value="CHROMOSOME UNDETERMINED SCAFFOLD_125, WHOLE GENOME SHOTGUN SEQUENCE"/>
    <property type="match status" value="1"/>
</dbReference>